<evidence type="ECO:0000256" key="4">
    <source>
        <dbReference type="SAM" id="MobiDB-lite"/>
    </source>
</evidence>
<dbReference type="Proteomes" id="UP000037446">
    <property type="component" value="Unassembled WGS sequence"/>
</dbReference>
<dbReference type="GO" id="GO:0003677">
    <property type="term" value="F:DNA binding"/>
    <property type="evidence" value="ECO:0007669"/>
    <property type="project" value="UniProtKB-KW"/>
</dbReference>
<feature type="region of interest" description="Disordered" evidence="4">
    <location>
        <begin position="1"/>
        <end position="23"/>
    </location>
</feature>
<organism evidence="6 7">
    <name type="scientific">Qipengyuania citrea LAMA 915</name>
    <dbReference type="NCBI Taxonomy" id="1306953"/>
    <lineage>
        <taxon>Bacteria</taxon>
        <taxon>Pseudomonadati</taxon>
        <taxon>Pseudomonadota</taxon>
        <taxon>Alphaproteobacteria</taxon>
        <taxon>Sphingomonadales</taxon>
        <taxon>Erythrobacteraceae</taxon>
        <taxon>Qipengyuania</taxon>
    </lineage>
</organism>
<reference evidence="6" key="1">
    <citation type="submission" date="2015-02" db="EMBL/GenBank/DDBJ databases">
        <authorList>
            <person name="Chooi Y.-H."/>
        </authorList>
    </citation>
    <scope>NUCLEOTIDE SEQUENCE [LARGE SCALE GENOMIC DNA]</scope>
    <source>
        <strain evidence="6">LAMA 915</strain>
    </source>
</reference>
<keyword evidence="2" id="KW-0238">DNA-binding</keyword>
<gene>
    <name evidence="6" type="ORF">J121_2608</name>
</gene>
<dbReference type="PROSITE" id="PS51118">
    <property type="entry name" value="HTH_HXLR"/>
    <property type="match status" value="1"/>
</dbReference>
<feature type="domain" description="HTH hxlR-type" evidence="5">
    <location>
        <begin position="31"/>
        <end position="130"/>
    </location>
</feature>
<dbReference type="PATRIC" id="fig|1306953.7.peg.2697"/>
<dbReference type="PANTHER" id="PTHR33204:SF39">
    <property type="entry name" value="TRANSCRIPTIONAL REGULATORY PROTEIN"/>
    <property type="match status" value="1"/>
</dbReference>
<dbReference type="STRING" id="1306953.J121_2608"/>
<dbReference type="RefSeq" id="WP_082835567.1">
    <property type="nucleotide sequence ID" value="NZ_JYNE01000023.1"/>
</dbReference>
<dbReference type="InterPro" id="IPR002577">
    <property type="entry name" value="HTH_HxlR"/>
</dbReference>
<evidence type="ECO:0000259" key="5">
    <source>
        <dbReference type="PROSITE" id="PS51118"/>
    </source>
</evidence>
<protein>
    <submittedName>
        <fullName evidence="6">Putative Redox-sensing transcriptional regulator QorR</fullName>
    </submittedName>
</protein>
<keyword evidence="1" id="KW-0805">Transcription regulation</keyword>
<dbReference type="InterPro" id="IPR036388">
    <property type="entry name" value="WH-like_DNA-bd_sf"/>
</dbReference>
<evidence type="ECO:0000256" key="2">
    <source>
        <dbReference type="ARBA" id="ARBA00023125"/>
    </source>
</evidence>
<dbReference type="InterPro" id="IPR036390">
    <property type="entry name" value="WH_DNA-bd_sf"/>
</dbReference>
<comment type="caution">
    <text evidence="6">The sequence shown here is derived from an EMBL/GenBank/DDBJ whole genome shotgun (WGS) entry which is preliminary data.</text>
</comment>
<keyword evidence="3" id="KW-0804">Transcription</keyword>
<proteinExistence type="predicted"/>
<dbReference type="Gene3D" id="1.10.10.10">
    <property type="entry name" value="Winged helix-like DNA-binding domain superfamily/Winged helix DNA-binding domain"/>
    <property type="match status" value="1"/>
</dbReference>
<sequence length="141" mass="15259">METVPHPAQEGTSLSDRDTGVPLEVHNAPQCTAVNDILARVGDKWSVRVVMGLADGSRRFNELRRDIPGISQRMLTRTLRGLERDGLVSRTVTPSVPPRVDYALTALGRSLCDPVAQLGNWAIANIGKVEAARAVYDGGQD</sequence>
<evidence type="ECO:0000256" key="3">
    <source>
        <dbReference type="ARBA" id="ARBA00023163"/>
    </source>
</evidence>
<evidence type="ECO:0000256" key="1">
    <source>
        <dbReference type="ARBA" id="ARBA00023015"/>
    </source>
</evidence>
<evidence type="ECO:0000313" key="7">
    <source>
        <dbReference type="Proteomes" id="UP000037446"/>
    </source>
</evidence>
<accession>A0A0L1KEI7</accession>
<dbReference type="EMBL" id="JYNE01000023">
    <property type="protein sequence ID" value="KNH02358.1"/>
    <property type="molecule type" value="Genomic_DNA"/>
</dbReference>
<dbReference type="PANTHER" id="PTHR33204">
    <property type="entry name" value="TRANSCRIPTIONAL REGULATOR, MARR FAMILY"/>
    <property type="match status" value="1"/>
</dbReference>
<dbReference type="Pfam" id="PF01638">
    <property type="entry name" value="HxlR"/>
    <property type="match status" value="1"/>
</dbReference>
<name>A0A0L1KEI7_9SPHN</name>
<evidence type="ECO:0000313" key="6">
    <source>
        <dbReference type="EMBL" id="KNH02358.1"/>
    </source>
</evidence>
<dbReference type="SUPFAM" id="SSF46785">
    <property type="entry name" value="Winged helix' DNA-binding domain"/>
    <property type="match status" value="1"/>
</dbReference>
<dbReference type="AlphaFoldDB" id="A0A0L1KEI7"/>